<protein>
    <submittedName>
        <fullName evidence="2">Uncharacterized protein</fullName>
    </submittedName>
</protein>
<reference evidence="2 3" key="1">
    <citation type="journal article" date="2019" name="Commun. Biol.">
        <title>The bagworm genome reveals a unique fibroin gene that provides high tensile strength.</title>
        <authorList>
            <person name="Kono N."/>
            <person name="Nakamura H."/>
            <person name="Ohtoshi R."/>
            <person name="Tomita M."/>
            <person name="Numata K."/>
            <person name="Arakawa K."/>
        </authorList>
    </citation>
    <scope>NUCLEOTIDE SEQUENCE [LARGE SCALE GENOMIC DNA]</scope>
</reference>
<organism evidence="2 3">
    <name type="scientific">Eumeta variegata</name>
    <name type="common">Bagworm moth</name>
    <name type="synonym">Eumeta japonica</name>
    <dbReference type="NCBI Taxonomy" id="151549"/>
    <lineage>
        <taxon>Eukaryota</taxon>
        <taxon>Metazoa</taxon>
        <taxon>Ecdysozoa</taxon>
        <taxon>Arthropoda</taxon>
        <taxon>Hexapoda</taxon>
        <taxon>Insecta</taxon>
        <taxon>Pterygota</taxon>
        <taxon>Neoptera</taxon>
        <taxon>Endopterygota</taxon>
        <taxon>Lepidoptera</taxon>
        <taxon>Glossata</taxon>
        <taxon>Ditrysia</taxon>
        <taxon>Tineoidea</taxon>
        <taxon>Psychidae</taxon>
        <taxon>Oiketicinae</taxon>
        <taxon>Eumeta</taxon>
    </lineage>
</organism>
<comment type="caution">
    <text evidence="2">The sequence shown here is derived from an EMBL/GenBank/DDBJ whole genome shotgun (WGS) entry which is preliminary data.</text>
</comment>
<feature type="compositionally biased region" description="Basic residues" evidence="1">
    <location>
        <begin position="84"/>
        <end position="97"/>
    </location>
</feature>
<evidence type="ECO:0000256" key="1">
    <source>
        <dbReference type="SAM" id="MobiDB-lite"/>
    </source>
</evidence>
<dbReference type="Proteomes" id="UP000299102">
    <property type="component" value="Unassembled WGS sequence"/>
</dbReference>
<accession>A0A4C1YDR8</accession>
<dbReference type="EMBL" id="BGZK01001200">
    <property type="protein sequence ID" value="GBP74246.1"/>
    <property type="molecule type" value="Genomic_DNA"/>
</dbReference>
<keyword evidence="3" id="KW-1185">Reference proteome</keyword>
<feature type="region of interest" description="Disordered" evidence="1">
    <location>
        <begin position="56"/>
        <end position="159"/>
    </location>
</feature>
<feature type="compositionally biased region" description="Polar residues" evidence="1">
    <location>
        <begin position="110"/>
        <end position="122"/>
    </location>
</feature>
<gene>
    <name evidence="2" type="ORF">EVAR_51644_1</name>
</gene>
<evidence type="ECO:0000313" key="2">
    <source>
        <dbReference type="EMBL" id="GBP74246.1"/>
    </source>
</evidence>
<sequence>MYTYTRGITSGFPGPHRRSALECGLPSREWKEQDNAIVRDTASAYGARYSGLWRGPARRRGARGAGAAAAADSRGRRKTEGIRVLRHGGKQRKRPPRATRPCEVRRPTFAGSQGFANRTPFESLQDIGNARVRPPPAARRPRPVEPISAYRTDNTRLCT</sequence>
<evidence type="ECO:0000313" key="3">
    <source>
        <dbReference type="Proteomes" id="UP000299102"/>
    </source>
</evidence>
<name>A0A4C1YDR8_EUMVA</name>
<dbReference type="AlphaFoldDB" id="A0A4C1YDR8"/>
<proteinExistence type="predicted"/>